<evidence type="ECO:0000313" key="3">
    <source>
        <dbReference type="Proteomes" id="UP000827721"/>
    </source>
</evidence>
<gene>
    <name evidence="2" type="ORF">JRO89_XS12G0189500</name>
</gene>
<evidence type="ECO:0000256" key="1">
    <source>
        <dbReference type="SAM" id="MobiDB-lite"/>
    </source>
</evidence>
<proteinExistence type="predicted"/>
<dbReference type="Proteomes" id="UP000827721">
    <property type="component" value="Unassembled WGS sequence"/>
</dbReference>
<evidence type="ECO:0000313" key="2">
    <source>
        <dbReference type="EMBL" id="KAH7554396.1"/>
    </source>
</evidence>
<comment type="caution">
    <text evidence="2">The sequence shown here is derived from an EMBL/GenBank/DDBJ whole genome shotgun (WGS) entry which is preliminary data.</text>
</comment>
<name>A0ABQ8HD40_9ROSI</name>
<accession>A0ABQ8HD40</accession>
<keyword evidence="3" id="KW-1185">Reference proteome</keyword>
<dbReference type="EMBL" id="JAFEMO010000012">
    <property type="protein sequence ID" value="KAH7554396.1"/>
    <property type="molecule type" value="Genomic_DNA"/>
</dbReference>
<reference evidence="2 3" key="1">
    <citation type="submission" date="2021-02" db="EMBL/GenBank/DDBJ databases">
        <title>Plant Genome Project.</title>
        <authorList>
            <person name="Zhang R.-G."/>
        </authorList>
    </citation>
    <scope>NUCLEOTIDE SEQUENCE [LARGE SCALE GENOMIC DNA]</scope>
    <source>
        <tissue evidence="2">Leaves</tissue>
    </source>
</reference>
<feature type="region of interest" description="Disordered" evidence="1">
    <location>
        <begin position="1"/>
        <end position="47"/>
    </location>
</feature>
<evidence type="ECO:0008006" key="4">
    <source>
        <dbReference type="Google" id="ProtNLM"/>
    </source>
</evidence>
<protein>
    <recommendedName>
        <fullName evidence="4">Gag protein</fullName>
    </recommendedName>
</protein>
<feature type="compositionally biased region" description="Basic residues" evidence="1">
    <location>
        <begin position="1"/>
        <end position="13"/>
    </location>
</feature>
<sequence length="139" mass="15604">MRRRGRPPTRRAAARALAPSEEHVDEYVNVPTHSPPPQPAVPEGGPGDAVQLAQMLAAAFNQPREPNVSIECARKLGTKPYDSTGDPERALSWLESNEEIFQVMGYTEEHMVTYSAFLLKDRAKDWWKALQRRHPEGVS</sequence>
<organism evidence="2 3">
    <name type="scientific">Xanthoceras sorbifolium</name>
    <dbReference type="NCBI Taxonomy" id="99658"/>
    <lineage>
        <taxon>Eukaryota</taxon>
        <taxon>Viridiplantae</taxon>
        <taxon>Streptophyta</taxon>
        <taxon>Embryophyta</taxon>
        <taxon>Tracheophyta</taxon>
        <taxon>Spermatophyta</taxon>
        <taxon>Magnoliopsida</taxon>
        <taxon>eudicotyledons</taxon>
        <taxon>Gunneridae</taxon>
        <taxon>Pentapetalae</taxon>
        <taxon>rosids</taxon>
        <taxon>malvids</taxon>
        <taxon>Sapindales</taxon>
        <taxon>Sapindaceae</taxon>
        <taxon>Xanthoceroideae</taxon>
        <taxon>Xanthoceras</taxon>
    </lineage>
</organism>